<sequence length="195" mass="21945">MGPRAVIFVWQTDIGSSPLFSTTSQEFSSPTLIRTHSIDRIHSDYHPIRTNTPEVAPLHAFLTPSERRPRPRLTTMDEDAAIIVAIRNNPFSNTVAVREALHLDVCAQTVRYDRAHIYEVARSGDVTLNVRGYISLHESEVEIKAGIEKENAWAKNKVDYVKKFTSKKGKCIIKIQFKSTEFAEKATTSGLLAFT</sequence>
<keyword evidence="2" id="KW-1185">Reference proteome</keyword>
<proteinExistence type="predicted"/>
<dbReference type="AlphaFoldDB" id="A0A8J5MWQ8"/>
<name>A0A8J5MWQ8_HOMAM</name>
<dbReference type="Proteomes" id="UP000747542">
    <property type="component" value="Unassembled WGS sequence"/>
</dbReference>
<evidence type="ECO:0000313" key="2">
    <source>
        <dbReference type="Proteomes" id="UP000747542"/>
    </source>
</evidence>
<evidence type="ECO:0000313" key="1">
    <source>
        <dbReference type="EMBL" id="KAG7166703.1"/>
    </source>
</evidence>
<dbReference type="EMBL" id="JAHLQT010022185">
    <property type="protein sequence ID" value="KAG7166703.1"/>
    <property type="molecule type" value="Genomic_DNA"/>
</dbReference>
<comment type="caution">
    <text evidence="1">The sequence shown here is derived from an EMBL/GenBank/DDBJ whole genome shotgun (WGS) entry which is preliminary data.</text>
</comment>
<protein>
    <submittedName>
        <fullName evidence="1">Uncharacterized protein</fullName>
    </submittedName>
</protein>
<organism evidence="1 2">
    <name type="scientific">Homarus americanus</name>
    <name type="common">American lobster</name>
    <dbReference type="NCBI Taxonomy" id="6706"/>
    <lineage>
        <taxon>Eukaryota</taxon>
        <taxon>Metazoa</taxon>
        <taxon>Ecdysozoa</taxon>
        <taxon>Arthropoda</taxon>
        <taxon>Crustacea</taxon>
        <taxon>Multicrustacea</taxon>
        <taxon>Malacostraca</taxon>
        <taxon>Eumalacostraca</taxon>
        <taxon>Eucarida</taxon>
        <taxon>Decapoda</taxon>
        <taxon>Pleocyemata</taxon>
        <taxon>Astacidea</taxon>
        <taxon>Nephropoidea</taxon>
        <taxon>Nephropidae</taxon>
        <taxon>Homarus</taxon>
    </lineage>
</organism>
<gene>
    <name evidence="1" type="ORF">Hamer_G010338</name>
</gene>
<accession>A0A8J5MWQ8</accession>
<reference evidence="1" key="1">
    <citation type="journal article" date="2021" name="Sci. Adv.">
        <title>The American lobster genome reveals insights on longevity, neural, and immune adaptations.</title>
        <authorList>
            <person name="Polinski J.M."/>
            <person name="Zimin A.V."/>
            <person name="Clark K.F."/>
            <person name="Kohn A.B."/>
            <person name="Sadowski N."/>
            <person name="Timp W."/>
            <person name="Ptitsyn A."/>
            <person name="Khanna P."/>
            <person name="Romanova D.Y."/>
            <person name="Williams P."/>
            <person name="Greenwood S.J."/>
            <person name="Moroz L.L."/>
            <person name="Walt D.R."/>
            <person name="Bodnar A.G."/>
        </authorList>
    </citation>
    <scope>NUCLEOTIDE SEQUENCE</scope>
    <source>
        <strain evidence="1">GMGI-L3</strain>
    </source>
</reference>